<dbReference type="EMBL" id="NHYE01004698">
    <property type="protein sequence ID" value="PPQ82855.1"/>
    <property type="molecule type" value="Genomic_DNA"/>
</dbReference>
<gene>
    <name evidence="1" type="ORF">CVT26_008105</name>
</gene>
<protein>
    <submittedName>
        <fullName evidence="1">Uncharacterized protein</fullName>
    </submittedName>
</protein>
<comment type="caution">
    <text evidence="1">The sequence shown here is derived from an EMBL/GenBank/DDBJ whole genome shotgun (WGS) entry which is preliminary data.</text>
</comment>
<evidence type="ECO:0000313" key="1">
    <source>
        <dbReference type="EMBL" id="PPQ82855.1"/>
    </source>
</evidence>
<proteinExistence type="predicted"/>
<keyword evidence="2" id="KW-1185">Reference proteome</keyword>
<name>A0A409WWG0_9AGAR</name>
<dbReference type="InParanoid" id="A0A409WWG0"/>
<reference evidence="1 2" key="1">
    <citation type="journal article" date="2018" name="Evol. Lett.">
        <title>Horizontal gene cluster transfer increased hallucinogenic mushroom diversity.</title>
        <authorList>
            <person name="Reynolds H.T."/>
            <person name="Vijayakumar V."/>
            <person name="Gluck-Thaler E."/>
            <person name="Korotkin H.B."/>
            <person name="Matheny P.B."/>
            <person name="Slot J.C."/>
        </authorList>
    </citation>
    <scope>NUCLEOTIDE SEQUENCE [LARGE SCALE GENOMIC DNA]</scope>
    <source>
        <strain evidence="1 2">SRW20</strain>
    </source>
</reference>
<dbReference type="AlphaFoldDB" id="A0A409WWG0"/>
<sequence>MQYENLHCIPNFDWLLSTKGGARGVYCLLCKDTLKHCEEHANTTKHRENAKHLARLAKDRLSTRSPSPTAQTHPHQNLSASALSHLLYTLAYPPKGAAAPSGVPLQPSSPSPPRPSAYNWNLYEANNDGMLQDSAERRAVSMITQGLHDYLENDSISSADELAERSEEDEFPDGLHFWFSMVYSMLILTGNRR</sequence>
<dbReference type="Proteomes" id="UP000284706">
    <property type="component" value="Unassembled WGS sequence"/>
</dbReference>
<evidence type="ECO:0000313" key="2">
    <source>
        <dbReference type="Proteomes" id="UP000284706"/>
    </source>
</evidence>
<organism evidence="1 2">
    <name type="scientific">Gymnopilus dilepis</name>
    <dbReference type="NCBI Taxonomy" id="231916"/>
    <lineage>
        <taxon>Eukaryota</taxon>
        <taxon>Fungi</taxon>
        <taxon>Dikarya</taxon>
        <taxon>Basidiomycota</taxon>
        <taxon>Agaricomycotina</taxon>
        <taxon>Agaricomycetes</taxon>
        <taxon>Agaricomycetidae</taxon>
        <taxon>Agaricales</taxon>
        <taxon>Agaricineae</taxon>
        <taxon>Hymenogastraceae</taxon>
        <taxon>Gymnopilus</taxon>
    </lineage>
</organism>
<accession>A0A409WWG0</accession>